<proteinExistence type="predicted"/>
<dbReference type="InterPro" id="IPR003749">
    <property type="entry name" value="ThiS/MoaD-like"/>
</dbReference>
<evidence type="ECO:0000313" key="2">
    <source>
        <dbReference type="Proteomes" id="UP000887104"/>
    </source>
</evidence>
<dbReference type="InterPro" id="IPR012675">
    <property type="entry name" value="Beta-grasp_dom_sf"/>
</dbReference>
<evidence type="ECO:0008006" key="3">
    <source>
        <dbReference type="Google" id="ProtNLM"/>
    </source>
</evidence>
<dbReference type="Pfam" id="PF02597">
    <property type="entry name" value="ThiS"/>
    <property type="match status" value="1"/>
</dbReference>
<dbReference type="CDD" id="cd00565">
    <property type="entry name" value="Ubl_ThiS"/>
    <property type="match status" value="1"/>
</dbReference>
<dbReference type="NCBIfam" id="TIGR01683">
    <property type="entry name" value="thiS"/>
    <property type="match status" value="1"/>
</dbReference>
<gene>
    <name evidence="1" type="ORF">TUM4438_16420</name>
</gene>
<protein>
    <recommendedName>
        <fullName evidence="3">Sulfur carrier protein ThiS</fullName>
    </recommendedName>
</protein>
<comment type="caution">
    <text evidence="1">The sequence shown here is derived from an EMBL/GenBank/DDBJ whole genome shotgun (WGS) entry which is preliminary data.</text>
</comment>
<dbReference type="RefSeq" id="WP_220780698.1">
    <property type="nucleotide sequence ID" value="NZ_BPEY01000023.1"/>
</dbReference>
<organism evidence="1 2">
    <name type="scientific">Shewanella sairae</name>
    <dbReference type="NCBI Taxonomy" id="190310"/>
    <lineage>
        <taxon>Bacteria</taxon>
        <taxon>Pseudomonadati</taxon>
        <taxon>Pseudomonadota</taxon>
        <taxon>Gammaproteobacteria</taxon>
        <taxon>Alteromonadales</taxon>
        <taxon>Shewanellaceae</taxon>
        <taxon>Shewanella</taxon>
    </lineage>
</organism>
<dbReference type="InterPro" id="IPR010035">
    <property type="entry name" value="Thi_S"/>
</dbReference>
<reference evidence="1" key="1">
    <citation type="submission" date="2021-05" db="EMBL/GenBank/DDBJ databases">
        <title>Molecular characterization for Shewanella algae harboring chromosomal blaOXA-55-like strains isolated from clinical and environment sample.</title>
        <authorList>
            <person name="Ohama Y."/>
            <person name="Aoki K."/>
            <person name="Harada S."/>
            <person name="Moriya K."/>
            <person name="Ishii Y."/>
            <person name="Tateda K."/>
        </authorList>
    </citation>
    <scope>NUCLEOTIDE SEQUENCE</scope>
    <source>
        <strain evidence="1">JCM 11563</strain>
    </source>
</reference>
<accession>A0ABQ4PAT3</accession>
<dbReference type="EMBL" id="BPEY01000023">
    <property type="protein sequence ID" value="GIU44675.1"/>
    <property type="molecule type" value="Genomic_DNA"/>
</dbReference>
<keyword evidence="2" id="KW-1185">Reference proteome</keyword>
<dbReference type="SUPFAM" id="SSF54285">
    <property type="entry name" value="MoaD/ThiS"/>
    <property type="match status" value="1"/>
</dbReference>
<name>A0ABQ4PAT3_9GAMM</name>
<dbReference type="InterPro" id="IPR016155">
    <property type="entry name" value="Mopterin_synth/thiamin_S_b"/>
</dbReference>
<sequence>MYKGKDFIAVSINDESKLIAADSTVQSVLERYTELRGVDISAIAVAINSEVLPRARWQAEPCLTGDKFEIFSVVAGG</sequence>
<dbReference type="Gene3D" id="3.10.20.30">
    <property type="match status" value="1"/>
</dbReference>
<evidence type="ECO:0000313" key="1">
    <source>
        <dbReference type="EMBL" id="GIU44675.1"/>
    </source>
</evidence>
<dbReference type="Proteomes" id="UP000887104">
    <property type="component" value="Unassembled WGS sequence"/>
</dbReference>